<evidence type="ECO:0000313" key="2">
    <source>
        <dbReference type="EMBL" id="MQL83453.1"/>
    </source>
</evidence>
<feature type="region of interest" description="Disordered" evidence="1">
    <location>
        <begin position="87"/>
        <end position="129"/>
    </location>
</feature>
<protein>
    <submittedName>
        <fullName evidence="2">Uncharacterized protein</fullName>
    </submittedName>
</protein>
<feature type="compositionally biased region" description="Basic residues" evidence="1">
    <location>
        <begin position="91"/>
        <end position="101"/>
    </location>
</feature>
<accession>A0A843URG0</accession>
<reference evidence="2" key="1">
    <citation type="submission" date="2017-07" db="EMBL/GenBank/DDBJ databases">
        <title>Taro Niue Genome Assembly and Annotation.</title>
        <authorList>
            <person name="Atibalentja N."/>
            <person name="Keating K."/>
            <person name="Fields C.J."/>
        </authorList>
    </citation>
    <scope>NUCLEOTIDE SEQUENCE</scope>
    <source>
        <strain evidence="2">Niue_2</strain>
        <tissue evidence="2">Leaf</tissue>
    </source>
</reference>
<feature type="compositionally biased region" description="Low complexity" evidence="1">
    <location>
        <begin position="146"/>
        <end position="156"/>
    </location>
</feature>
<feature type="region of interest" description="Disordered" evidence="1">
    <location>
        <begin position="146"/>
        <end position="165"/>
    </location>
</feature>
<dbReference type="Proteomes" id="UP000652761">
    <property type="component" value="Unassembled WGS sequence"/>
</dbReference>
<dbReference type="EMBL" id="NMUH01000695">
    <property type="protein sequence ID" value="MQL83453.1"/>
    <property type="molecule type" value="Genomic_DNA"/>
</dbReference>
<dbReference type="AlphaFoldDB" id="A0A843URG0"/>
<proteinExistence type="predicted"/>
<name>A0A843URG0_COLES</name>
<gene>
    <name evidence="2" type="ORF">Taro_015930</name>
</gene>
<evidence type="ECO:0000313" key="3">
    <source>
        <dbReference type="Proteomes" id="UP000652761"/>
    </source>
</evidence>
<keyword evidence="3" id="KW-1185">Reference proteome</keyword>
<sequence>MNSNRYSTKGSRCDFQQKSIAKLRSKISDGLPELTELDFRGRTGGIRDKNMLANFENRAKNSVLKFIFDGAHIRTINLSSFWNDGDEGGRRTRMKKRWWRRRGSDSNGPDGPNTFSAGPRGPSTCLAGPDGPCSLTSASAAAAGGVGLDGPDIGTDGPDGPGGLEPFSLPVSVRPLLFLCYTAECRSPCSSASPIAPSTSSRASSAKVVVAVRATFLDNVVFFFVGVFDIF</sequence>
<organism evidence="2 3">
    <name type="scientific">Colocasia esculenta</name>
    <name type="common">Wild taro</name>
    <name type="synonym">Arum esculentum</name>
    <dbReference type="NCBI Taxonomy" id="4460"/>
    <lineage>
        <taxon>Eukaryota</taxon>
        <taxon>Viridiplantae</taxon>
        <taxon>Streptophyta</taxon>
        <taxon>Embryophyta</taxon>
        <taxon>Tracheophyta</taxon>
        <taxon>Spermatophyta</taxon>
        <taxon>Magnoliopsida</taxon>
        <taxon>Liliopsida</taxon>
        <taxon>Araceae</taxon>
        <taxon>Aroideae</taxon>
        <taxon>Colocasieae</taxon>
        <taxon>Colocasia</taxon>
    </lineage>
</organism>
<evidence type="ECO:0000256" key="1">
    <source>
        <dbReference type="SAM" id="MobiDB-lite"/>
    </source>
</evidence>
<comment type="caution">
    <text evidence="2">The sequence shown here is derived from an EMBL/GenBank/DDBJ whole genome shotgun (WGS) entry which is preliminary data.</text>
</comment>